<accession>A0A5B7HZF1</accession>
<comment type="caution">
    <text evidence="1">The sequence shown here is derived from an EMBL/GenBank/DDBJ whole genome shotgun (WGS) entry which is preliminary data.</text>
</comment>
<gene>
    <name evidence="1" type="ORF">E2C01_072268</name>
</gene>
<keyword evidence="2" id="KW-1185">Reference proteome</keyword>
<dbReference type="EMBL" id="VSRR010046788">
    <property type="protein sequence ID" value="MPC77800.1"/>
    <property type="molecule type" value="Genomic_DNA"/>
</dbReference>
<organism evidence="1 2">
    <name type="scientific">Portunus trituberculatus</name>
    <name type="common">Swimming crab</name>
    <name type="synonym">Neptunus trituberculatus</name>
    <dbReference type="NCBI Taxonomy" id="210409"/>
    <lineage>
        <taxon>Eukaryota</taxon>
        <taxon>Metazoa</taxon>
        <taxon>Ecdysozoa</taxon>
        <taxon>Arthropoda</taxon>
        <taxon>Crustacea</taxon>
        <taxon>Multicrustacea</taxon>
        <taxon>Malacostraca</taxon>
        <taxon>Eumalacostraca</taxon>
        <taxon>Eucarida</taxon>
        <taxon>Decapoda</taxon>
        <taxon>Pleocyemata</taxon>
        <taxon>Brachyura</taxon>
        <taxon>Eubrachyura</taxon>
        <taxon>Portunoidea</taxon>
        <taxon>Portunidae</taxon>
        <taxon>Portuninae</taxon>
        <taxon>Portunus</taxon>
    </lineage>
</organism>
<evidence type="ECO:0000313" key="1">
    <source>
        <dbReference type="EMBL" id="MPC77800.1"/>
    </source>
</evidence>
<name>A0A5B7HZF1_PORTR</name>
<dbReference type="AlphaFoldDB" id="A0A5B7HZF1"/>
<sequence length="137" mass="15703">MEVVVLMTGRGGVPRGVMLPTFYTEVFKHLRLTFGVRYHLPEFYQRCCRRSAAVKLMCLLNVVSLLLSNPLPPPLYPSTTCLRSPRPKFRASIIYATQPLIYTTQTLIHPTQHLIHQTLPLIHSSQPQFIRYSHSSI</sequence>
<evidence type="ECO:0000313" key="2">
    <source>
        <dbReference type="Proteomes" id="UP000324222"/>
    </source>
</evidence>
<proteinExistence type="predicted"/>
<dbReference type="Proteomes" id="UP000324222">
    <property type="component" value="Unassembled WGS sequence"/>
</dbReference>
<reference evidence="1 2" key="1">
    <citation type="submission" date="2019-05" db="EMBL/GenBank/DDBJ databases">
        <title>Another draft genome of Portunus trituberculatus and its Hox gene families provides insights of decapod evolution.</title>
        <authorList>
            <person name="Jeong J.-H."/>
            <person name="Song I."/>
            <person name="Kim S."/>
            <person name="Choi T."/>
            <person name="Kim D."/>
            <person name="Ryu S."/>
            <person name="Kim W."/>
        </authorList>
    </citation>
    <scope>NUCLEOTIDE SEQUENCE [LARGE SCALE GENOMIC DNA]</scope>
    <source>
        <tissue evidence="1">Muscle</tissue>
    </source>
</reference>
<protein>
    <submittedName>
        <fullName evidence="1">Uncharacterized protein</fullName>
    </submittedName>
</protein>